<dbReference type="PANTHER" id="PTHR22967">
    <property type="entry name" value="SERINE/THREONINE PROTEIN KINASE"/>
    <property type="match status" value="1"/>
</dbReference>
<feature type="compositionally biased region" description="Polar residues" evidence="9">
    <location>
        <begin position="396"/>
        <end position="406"/>
    </location>
</feature>
<feature type="compositionally biased region" description="Polar residues" evidence="9">
    <location>
        <begin position="455"/>
        <end position="472"/>
    </location>
</feature>
<keyword evidence="5" id="KW-0418">Kinase</keyword>
<dbReference type="SUPFAM" id="SSF56112">
    <property type="entry name" value="Protein kinase-like (PK-like)"/>
    <property type="match status" value="1"/>
</dbReference>
<accession>A0A1E3I464</accession>
<evidence type="ECO:0000259" key="10">
    <source>
        <dbReference type="PROSITE" id="PS50011"/>
    </source>
</evidence>
<feature type="region of interest" description="Disordered" evidence="9">
    <location>
        <begin position="371"/>
        <end position="1208"/>
    </location>
</feature>
<dbReference type="InterPro" id="IPR000719">
    <property type="entry name" value="Prot_kinase_dom"/>
</dbReference>
<keyword evidence="2" id="KW-0723">Serine/threonine-protein kinase</keyword>
<dbReference type="GO" id="GO:0004674">
    <property type="term" value="F:protein serine/threonine kinase activity"/>
    <property type="evidence" value="ECO:0007669"/>
    <property type="project" value="UniProtKB-KW"/>
</dbReference>
<comment type="catalytic activity">
    <reaction evidence="8">
        <text>L-seryl-[protein] + ATP = O-phospho-L-seryl-[protein] + ADP + H(+)</text>
        <dbReference type="Rhea" id="RHEA:17989"/>
        <dbReference type="Rhea" id="RHEA-COMP:9863"/>
        <dbReference type="Rhea" id="RHEA-COMP:11604"/>
        <dbReference type="ChEBI" id="CHEBI:15378"/>
        <dbReference type="ChEBI" id="CHEBI:29999"/>
        <dbReference type="ChEBI" id="CHEBI:30616"/>
        <dbReference type="ChEBI" id="CHEBI:83421"/>
        <dbReference type="ChEBI" id="CHEBI:456216"/>
        <dbReference type="EC" id="2.7.11.1"/>
    </reaction>
</comment>
<feature type="compositionally biased region" description="Basic and acidic residues" evidence="9">
    <location>
        <begin position="782"/>
        <end position="810"/>
    </location>
</feature>
<dbReference type="STRING" id="1295533.A0A1E3I464"/>
<feature type="domain" description="Protein kinase" evidence="10">
    <location>
        <begin position="70"/>
        <end position="371"/>
    </location>
</feature>
<feature type="compositionally biased region" description="Low complexity" evidence="9">
    <location>
        <begin position="618"/>
        <end position="631"/>
    </location>
</feature>
<feature type="region of interest" description="Disordered" evidence="9">
    <location>
        <begin position="1"/>
        <end position="58"/>
    </location>
</feature>
<evidence type="ECO:0000256" key="3">
    <source>
        <dbReference type="ARBA" id="ARBA00022679"/>
    </source>
</evidence>
<proteinExistence type="predicted"/>
<evidence type="ECO:0000256" key="6">
    <source>
        <dbReference type="ARBA" id="ARBA00022840"/>
    </source>
</evidence>
<feature type="compositionally biased region" description="Polar residues" evidence="9">
    <location>
        <begin position="955"/>
        <end position="968"/>
    </location>
</feature>
<dbReference type="GO" id="GO:0007015">
    <property type="term" value="P:actin filament organization"/>
    <property type="evidence" value="ECO:0007669"/>
    <property type="project" value="TreeGrafter"/>
</dbReference>
<dbReference type="Proteomes" id="UP000094065">
    <property type="component" value="Unassembled WGS sequence"/>
</dbReference>
<organism evidence="11 12">
    <name type="scientific">Cryptococcus amylolentus CBS 6039</name>
    <dbReference type="NCBI Taxonomy" id="1295533"/>
    <lineage>
        <taxon>Eukaryota</taxon>
        <taxon>Fungi</taxon>
        <taxon>Dikarya</taxon>
        <taxon>Basidiomycota</taxon>
        <taxon>Agaricomycotina</taxon>
        <taxon>Tremellomycetes</taxon>
        <taxon>Tremellales</taxon>
        <taxon>Cryptococcaceae</taxon>
        <taxon>Cryptococcus</taxon>
    </lineage>
</organism>
<feature type="compositionally biased region" description="Acidic residues" evidence="9">
    <location>
        <begin position="909"/>
        <end position="921"/>
    </location>
</feature>
<dbReference type="GeneID" id="30152675"/>
<dbReference type="GO" id="GO:0005737">
    <property type="term" value="C:cytoplasm"/>
    <property type="evidence" value="ECO:0007669"/>
    <property type="project" value="TreeGrafter"/>
</dbReference>
<dbReference type="OrthoDB" id="2018507at2759"/>
<keyword evidence="6" id="KW-0067">ATP-binding</keyword>
<sequence length="1208" mass="130912">MYQREPQQSPYAHPNIAPPQRQPYAQQYYHQPQPPANYPYPQQQHFQPPPQRHKGTLAPGQIVSVGDHQVRIERYLSEGGYAHVYLTTSERPIYTPSKNPDKKGRWGEKGYTQHCLKRIAFQDDHVWIDVKKEIEVMKSLPPNPHLVQYLGHSHARLQTGGHEVFILMEFCSGGGIIDLLNKRLRDRLKEIEILNIFTDVCEAVAAMHALKRPLLHRDLKIENVLSQPLSSPPTPQRPTPLMFKLCDFGSTTFPTDRPPQTKLEADALAMDLNKNTTLQYRSPEMVEPMLGLPVGLPSDVWALGCLLYKLCYYTTPFEEHGPLAIVNAKYTFPPVPQYSPRLQHLIASMLVEQPVRRPTVFEVLRMSHDMSGTRPEVDYPMPSRSIPQHAPRPTKPHSSASSNNLLDMSDSPSRRTPVMQPSMVPSVQPQRRGRPAREGGAKPTTPGVASPQPSPGWQYTPKSQQPQPTSSAALVKPTPKVQITGDTLQSLSRTAPSSAIAKSPSPVDAFGMPALASQKTTSSGFGDAFGVPPSGVRGMQTGASTNSARFGQGVPSKKPSGFSDSFSNTSNFSHSSSMSSRPGVSRLPSGPRPPSAASTASTKTTRQQLTSSPSSMLSRQQTNQSSSQPSSIPEGDLSFESRYPSVETLDSEDGFTPPVSGAERLISPMVSPPSAVPTGASSSTTSSNLTQSNNSNTARPPQPRLFTRPSLMGNLTGGDLKSPPLSENRQGLSKGQQARSTHVTGTAFRDQKSPAPTQPANQAPQGAEVDYFGPLESDDEKEPIVERKESVAEKAETPEKEIEVRPKNLMDDEDPSLLQVPLLPGRSTSPASASGQSSPGKPTSLKLDAAGAAAQATGRSNIMSEEWSPLEDMRRKDAEERTRARERAEKEKRDADAGRVTERTRSDDPEVDSSEDDEGPEEPNRFNRQPPPAKSLVEPPRPSTQRVPSGDRTRPQSMFLPSSTNSYSRPLARSPGAGSPSFASPPNTSVSQPSAGATGGSGLGRKGSINGIVSRYEGLTVSGNTTARDSSRRPVSQYGAPPADTRPNTNGLSRKPSVASKPMALRKSTAEIRQSQPSTSPTKPSQVSPTSPVKPKTATQAKPVAENNNYSGSTYVRPGMTRPVVKPKPTLNTTLGQSKKPASPIVRAQPPREQQSGGRADDRLEKSSSGSQSPEKQQPVNALIQRWNKGEVNNSSANIPKVNRGGYI</sequence>
<dbReference type="RefSeq" id="XP_018997175.1">
    <property type="nucleotide sequence ID" value="XM_019134748.1"/>
</dbReference>
<feature type="compositionally biased region" description="Low complexity" evidence="9">
    <location>
        <begin position="754"/>
        <end position="767"/>
    </location>
</feature>
<feature type="compositionally biased region" description="Polar residues" evidence="9">
    <location>
        <begin position="1"/>
        <end position="10"/>
    </location>
</feature>
<evidence type="ECO:0000256" key="2">
    <source>
        <dbReference type="ARBA" id="ARBA00022527"/>
    </source>
</evidence>
<feature type="compositionally biased region" description="Polar residues" evidence="9">
    <location>
        <begin position="484"/>
        <end position="494"/>
    </location>
</feature>
<dbReference type="EMBL" id="AWGJ01000002">
    <property type="protein sequence ID" value="ODN83175.1"/>
    <property type="molecule type" value="Genomic_DNA"/>
</dbReference>
<reference evidence="11 12" key="1">
    <citation type="submission" date="2016-06" db="EMBL/GenBank/DDBJ databases">
        <title>Evolution of pathogenesis and genome organization in the Tremellales.</title>
        <authorList>
            <person name="Cuomo C."/>
            <person name="Litvintseva A."/>
            <person name="Heitman J."/>
            <person name="Chen Y."/>
            <person name="Sun S."/>
            <person name="Springer D."/>
            <person name="Dromer F."/>
            <person name="Young S."/>
            <person name="Zeng Q."/>
            <person name="Chapman S."/>
            <person name="Gujja S."/>
            <person name="Saif S."/>
            <person name="Birren B."/>
        </authorList>
    </citation>
    <scope>NUCLEOTIDE SEQUENCE [LARGE SCALE GENOMIC DNA]</scope>
    <source>
        <strain evidence="11 12">CBS 6039</strain>
    </source>
</reference>
<protein>
    <recommendedName>
        <fullName evidence="1">non-specific serine/threonine protein kinase</fullName>
        <ecNumber evidence="1">2.7.11.1</ecNumber>
    </recommendedName>
</protein>
<dbReference type="CDD" id="cd14037">
    <property type="entry name" value="STKc_NAK_like"/>
    <property type="match status" value="1"/>
</dbReference>
<gene>
    <name evidence="11" type="ORF">L202_01366</name>
</gene>
<dbReference type="SMART" id="SM00220">
    <property type="entry name" value="S_TKc"/>
    <property type="match status" value="1"/>
</dbReference>
<feature type="compositionally biased region" description="Polar residues" evidence="9">
    <location>
        <begin position="1167"/>
        <end position="1180"/>
    </location>
</feature>
<feature type="compositionally biased region" description="Polar residues" evidence="9">
    <location>
        <begin position="607"/>
        <end position="617"/>
    </location>
</feature>
<feature type="compositionally biased region" description="Low complexity" evidence="9">
    <location>
        <begin position="676"/>
        <end position="698"/>
    </location>
</feature>
<feature type="compositionally biased region" description="Low complexity" evidence="9">
    <location>
        <begin position="22"/>
        <end position="31"/>
    </location>
</feature>
<feature type="compositionally biased region" description="Low complexity" evidence="9">
    <location>
        <begin position="974"/>
        <end position="986"/>
    </location>
</feature>
<dbReference type="Gene3D" id="1.10.510.10">
    <property type="entry name" value="Transferase(Phosphotransferase) domain 1"/>
    <property type="match status" value="1"/>
</dbReference>
<feature type="compositionally biased region" description="Basic and acidic residues" evidence="9">
    <location>
        <begin position="871"/>
        <end position="908"/>
    </location>
</feature>
<evidence type="ECO:0000313" key="12">
    <source>
        <dbReference type="Proteomes" id="UP000094065"/>
    </source>
</evidence>
<dbReference type="GO" id="GO:0000147">
    <property type="term" value="P:actin cortical patch assembly"/>
    <property type="evidence" value="ECO:0007669"/>
    <property type="project" value="TreeGrafter"/>
</dbReference>
<comment type="caution">
    <text evidence="11">The sequence shown here is derived from an EMBL/GenBank/DDBJ whole genome shotgun (WGS) entry which is preliminary data.</text>
</comment>
<feature type="compositionally biased region" description="Polar residues" evidence="9">
    <location>
        <begin position="725"/>
        <end position="744"/>
    </location>
</feature>
<keyword evidence="4" id="KW-0547">Nucleotide-binding</keyword>
<evidence type="ECO:0000313" key="11">
    <source>
        <dbReference type="EMBL" id="ODN83175.1"/>
    </source>
</evidence>
<name>A0A1E3I464_9TREE</name>
<feature type="compositionally biased region" description="Low complexity" evidence="9">
    <location>
        <begin position="827"/>
        <end position="840"/>
    </location>
</feature>
<dbReference type="EC" id="2.7.11.1" evidence="1"/>
<dbReference type="Pfam" id="PF00069">
    <property type="entry name" value="Pkinase"/>
    <property type="match status" value="1"/>
</dbReference>
<comment type="catalytic activity">
    <reaction evidence="7">
        <text>L-threonyl-[protein] + ATP = O-phospho-L-threonyl-[protein] + ADP + H(+)</text>
        <dbReference type="Rhea" id="RHEA:46608"/>
        <dbReference type="Rhea" id="RHEA-COMP:11060"/>
        <dbReference type="Rhea" id="RHEA-COMP:11605"/>
        <dbReference type="ChEBI" id="CHEBI:15378"/>
        <dbReference type="ChEBI" id="CHEBI:30013"/>
        <dbReference type="ChEBI" id="CHEBI:30616"/>
        <dbReference type="ChEBI" id="CHEBI:61977"/>
        <dbReference type="ChEBI" id="CHEBI:456216"/>
        <dbReference type="EC" id="2.7.11.1"/>
    </reaction>
</comment>
<dbReference type="InterPro" id="IPR011009">
    <property type="entry name" value="Kinase-like_dom_sf"/>
</dbReference>
<feature type="compositionally biased region" description="Low complexity" evidence="9">
    <location>
        <begin position="1074"/>
        <end position="1096"/>
    </location>
</feature>
<dbReference type="AlphaFoldDB" id="A0A1E3I464"/>
<evidence type="ECO:0000256" key="8">
    <source>
        <dbReference type="ARBA" id="ARBA00048679"/>
    </source>
</evidence>
<dbReference type="PANTHER" id="PTHR22967:SF57">
    <property type="entry name" value="AUXILIN, ISOFORM A-RELATED"/>
    <property type="match status" value="1"/>
</dbReference>
<keyword evidence="12" id="KW-1185">Reference proteome</keyword>
<dbReference type="GO" id="GO:0005524">
    <property type="term" value="F:ATP binding"/>
    <property type="evidence" value="ECO:0007669"/>
    <property type="project" value="UniProtKB-KW"/>
</dbReference>
<feature type="compositionally biased region" description="Low complexity" evidence="9">
    <location>
        <begin position="560"/>
        <end position="606"/>
    </location>
</feature>
<evidence type="ECO:0000256" key="1">
    <source>
        <dbReference type="ARBA" id="ARBA00012513"/>
    </source>
</evidence>
<evidence type="ECO:0000256" key="7">
    <source>
        <dbReference type="ARBA" id="ARBA00047899"/>
    </source>
</evidence>
<evidence type="ECO:0000256" key="5">
    <source>
        <dbReference type="ARBA" id="ARBA00022777"/>
    </source>
</evidence>
<dbReference type="PROSITE" id="PS50011">
    <property type="entry name" value="PROTEIN_KINASE_DOM"/>
    <property type="match status" value="1"/>
</dbReference>
<evidence type="ECO:0000256" key="9">
    <source>
        <dbReference type="SAM" id="MobiDB-lite"/>
    </source>
</evidence>
<evidence type="ECO:0000256" key="4">
    <source>
        <dbReference type="ARBA" id="ARBA00022741"/>
    </source>
</evidence>
<keyword evidence="3" id="KW-0808">Transferase</keyword>
<feature type="compositionally biased region" description="Low complexity" evidence="9">
    <location>
        <begin position="495"/>
        <end position="506"/>
    </location>
</feature>